<keyword evidence="4" id="KW-1185">Reference proteome</keyword>
<organism evidence="3 4">
    <name type="scientific">Nannocystis radixulma</name>
    <dbReference type="NCBI Taxonomy" id="2995305"/>
    <lineage>
        <taxon>Bacteria</taxon>
        <taxon>Pseudomonadati</taxon>
        <taxon>Myxococcota</taxon>
        <taxon>Polyangia</taxon>
        <taxon>Nannocystales</taxon>
        <taxon>Nannocystaceae</taxon>
        <taxon>Nannocystis</taxon>
    </lineage>
</organism>
<gene>
    <name evidence="3" type="ORF">POL58_46665</name>
</gene>
<dbReference type="InterPro" id="IPR025402">
    <property type="entry name" value="DMP19_C"/>
</dbReference>
<evidence type="ECO:0000259" key="2">
    <source>
        <dbReference type="Pfam" id="PF14300"/>
    </source>
</evidence>
<name>A0ABT5BMB9_9BACT</name>
<accession>A0ABT5BMB9</accession>
<dbReference type="EMBL" id="JAQNDN010000027">
    <property type="protein sequence ID" value="MDC0675315.1"/>
    <property type="molecule type" value="Genomic_DNA"/>
</dbReference>
<sequence length="347" mass="39156">MLDDDERAVLGAVKGILARYFPIAGELARIELSDAVLDPPDPRHLCDGPLFVAPWYVSLCVKTSGFDKMETEGALAICDRKRMLDPRIAPYLEGQLMALTTVARAATRELVKRYWAIGYLHCALPLTVLPRDATADTYRRYFLTYPWLGRFLPDRPVIAPPYVRAPAEDYLRDGKVDLPHLWTWIYQHTQRTWDDEAWDDAMIEALPEPVRILASAHTLDAMVGGNGFEVWLSQTRGADIRRAYHALGVLGATKLAALMAGGIALAAHHGAEFAYEKDKSWWRAIRTRRPRDWHEIDGHAPDRTYALLESELVPLSQKYAEAHRDALITSESPGLPRPGVLRRRGNR</sequence>
<evidence type="ECO:0000313" key="3">
    <source>
        <dbReference type="EMBL" id="MDC0675315.1"/>
    </source>
</evidence>
<dbReference type="RefSeq" id="WP_272010276.1">
    <property type="nucleotide sequence ID" value="NZ_JAQNDN010000027.1"/>
</dbReference>
<comment type="caution">
    <text evidence="3">The sequence shown here is derived from an EMBL/GenBank/DDBJ whole genome shotgun (WGS) entry which is preliminary data.</text>
</comment>
<proteinExistence type="predicted"/>
<evidence type="ECO:0000256" key="1">
    <source>
        <dbReference type="SAM" id="MobiDB-lite"/>
    </source>
</evidence>
<dbReference type="Pfam" id="PF14300">
    <property type="entry name" value="DMP19"/>
    <property type="match status" value="1"/>
</dbReference>
<feature type="region of interest" description="Disordered" evidence="1">
    <location>
        <begin position="327"/>
        <end position="347"/>
    </location>
</feature>
<evidence type="ECO:0000313" key="4">
    <source>
        <dbReference type="Proteomes" id="UP001217838"/>
    </source>
</evidence>
<reference evidence="3 4" key="1">
    <citation type="submission" date="2022-11" db="EMBL/GenBank/DDBJ databases">
        <title>Minimal conservation of predation-associated metabolite biosynthetic gene clusters underscores biosynthetic potential of Myxococcota including descriptions for ten novel species: Archangium lansinium sp. nov., Myxococcus landrumus sp. nov., Nannocystis bai.</title>
        <authorList>
            <person name="Ahearne A."/>
            <person name="Stevens C."/>
            <person name="Dowd S."/>
        </authorList>
    </citation>
    <scope>NUCLEOTIDE SEQUENCE [LARGE SCALE GENOMIC DNA]</scope>
    <source>
        <strain evidence="3 4">NCELM</strain>
    </source>
</reference>
<feature type="domain" description="DNA mimic protein DMP19 C-terminal" evidence="2">
    <location>
        <begin position="204"/>
        <end position="323"/>
    </location>
</feature>
<protein>
    <recommendedName>
        <fullName evidence="2">DNA mimic protein DMP19 C-terminal domain-containing protein</fullName>
    </recommendedName>
</protein>
<dbReference type="Proteomes" id="UP001217838">
    <property type="component" value="Unassembled WGS sequence"/>
</dbReference>